<name>A0A089NRW3_9HYPH</name>
<keyword evidence="2" id="KW-1185">Reference proteome</keyword>
<dbReference type="EMBL" id="CP003811">
    <property type="protein sequence ID" value="AIQ90671.1"/>
    <property type="molecule type" value="Genomic_DNA"/>
</dbReference>
<reference evidence="1 2" key="1">
    <citation type="journal article" date="2014" name="PLoS ONE">
        <title>Genome Information of Methylobacterium oryzae, a Plant-Probiotic Methylotroph in the Phyllosphere.</title>
        <authorList>
            <person name="Kwak M.J."/>
            <person name="Jeong H."/>
            <person name="Madhaiyan M."/>
            <person name="Lee Y."/>
            <person name="Sa T.M."/>
            <person name="Oh T.K."/>
            <person name="Kim J.F."/>
        </authorList>
    </citation>
    <scope>NUCLEOTIDE SEQUENCE [LARGE SCALE GENOMIC DNA]</scope>
    <source>
        <strain evidence="1 2">CBMB20</strain>
    </source>
</reference>
<accession>A0A089NRW3</accession>
<dbReference type="AlphaFoldDB" id="A0A089NRW3"/>
<protein>
    <submittedName>
        <fullName evidence="1">Protein of unassigned function</fullName>
    </submittedName>
</protein>
<sequence length="41" mass="4364">MTHRGGRSGLAFTLPSPRRPATLDDGLTARIASCDLRPIDA</sequence>
<dbReference type="KEGG" id="mor:MOC_2916"/>
<evidence type="ECO:0000313" key="2">
    <source>
        <dbReference type="Proteomes" id="UP000029492"/>
    </source>
</evidence>
<dbReference type="HOGENOM" id="CLU_3272687_0_0_5"/>
<proteinExistence type="predicted"/>
<evidence type="ECO:0000313" key="1">
    <source>
        <dbReference type="EMBL" id="AIQ90671.1"/>
    </source>
</evidence>
<gene>
    <name evidence="1" type="ORF">MOC_2916</name>
</gene>
<organism evidence="1 2">
    <name type="scientific">Methylobacterium oryzae CBMB20</name>
    <dbReference type="NCBI Taxonomy" id="693986"/>
    <lineage>
        <taxon>Bacteria</taxon>
        <taxon>Pseudomonadati</taxon>
        <taxon>Pseudomonadota</taxon>
        <taxon>Alphaproteobacteria</taxon>
        <taxon>Hyphomicrobiales</taxon>
        <taxon>Methylobacteriaceae</taxon>
        <taxon>Methylobacterium</taxon>
    </lineage>
</organism>
<dbReference type="STRING" id="693986.MOC_2916"/>
<dbReference type="Proteomes" id="UP000029492">
    <property type="component" value="Chromosome"/>
</dbReference>